<dbReference type="InterPro" id="IPR029063">
    <property type="entry name" value="SAM-dependent_MTases_sf"/>
</dbReference>
<dbReference type="Gene3D" id="3.40.50.150">
    <property type="entry name" value="Vaccinia Virus protein VP39"/>
    <property type="match status" value="1"/>
</dbReference>
<dbReference type="GO" id="GO:0008757">
    <property type="term" value="F:S-adenosylmethionine-dependent methyltransferase activity"/>
    <property type="evidence" value="ECO:0007669"/>
    <property type="project" value="InterPro"/>
</dbReference>
<dbReference type="PANTHER" id="PTHR44942">
    <property type="entry name" value="METHYLTRANSF_11 DOMAIN-CONTAINING PROTEIN"/>
    <property type="match status" value="1"/>
</dbReference>
<dbReference type="InterPro" id="IPR013216">
    <property type="entry name" value="Methyltransf_11"/>
</dbReference>
<evidence type="ECO:0000313" key="6">
    <source>
        <dbReference type="Proteomes" id="UP000427071"/>
    </source>
</evidence>
<dbReference type="EMBL" id="CP046452">
    <property type="protein sequence ID" value="QGU01940.1"/>
    <property type="molecule type" value="Genomic_DNA"/>
</dbReference>
<accession>A0A6B8VXB1</accession>
<evidence type="ECO:0000256" key="1">
    <source>
        <dbReference type="ARBA" id="ARBA00008361"/>
    </source>
</evidence>
<dbReference type="KEGG" id="ckw:CKALI_05345"/>
<keyword evidence="2" id="KW-0489">Methyltransferase</keyword>
<evidence type="ECO:0000256" key="3">
    <source>
        <dbReference type="ARBA" id="ARBA00022679"/>
    </source>
</evidence>
<proteinExistence type="inferred from homology"/>
<keyword evidence="6" id="KW-1185">Reference proteome</keyword>
<dbReference type="GO" id="GO:0032259">
    <property type="term" value="P:methylation"/>
    <property type="evidence" value="ECO:0007669"/>
    <property type="project" value="UniProtKB-KW"/>
</dbReference>
<reference evidence="6" key="1">
    <citation type="submission" date="2019-11" db="EMBL/GenBank/DDBJ databases">
        <title>Complete genome sequence of Corynebacterium kalinowskii 1959, a novel Corynebacterium species isolated from soil of a small paddock in Vilsendorf, Germany.</title>
        <authorList>
            <person name="Schaffert L."/>
            <person name="Ruwe M."/>
            <person name="Milse J."/>
            <person name="Hanuschka K."/>
            <person name="Ortseifen V."/>
            <person name="Droste J."/>
            <person name="Brandt D."/>
            <person name="Schlueter L."/>
            <person name="Kutter Y."/>
            <person name="Vinke S."/>
            <person name="Viehoefer P."/>
            <person name="Jacob L."/>
            <person name="Luebke N.-C."/>
            <person name="Schulte-Berndt E."/>
            <person name="Hain C."/>
            <person name="Linder M."/>
            <person name="Schmidt P."/>
            <person name="Wollenschlaeger L."/>
            <person name="Luttermann T."/>
            <person name="Thieme E."/>
            <person name="Hassa J."/>
            <person name="Haak M."/>
            <person name="Wittchen M."/>
            <person name="Mentz A."/>
            <person name="Persicke M."/>
            <person name="Busche T."/>
            <person name="Ruckert C."/>
        </authorList>
    </citation>
    <scope>NUCLEOTIDE SEQUENCE [LARGE SCALE GENOMIC DNA]</scope>
    <source>
        <strain evidence="6">1959</strain>
    </source>
</reference>
<dbReference type="SUPFAM" id="SSF53335">
    <property type="entry name" value="S-adenosyl-L-methionine-dependent methyltransferases"/>
    <property type="match status" value="1"/>
</dbReference>
<dbReference type="Pfam" id="PF08241">
    <property type="entry name" value="Methyltransf_11"/>
    <property type="match status" value="1"/>
</dbReference>
<gene>
    <name evidence="5" type="ORF">CKALI_05345</name>
</gene>
<feature type="domain" description="Methyltransferase type 11" evidence="4">
    <location>
        <begin position="58"/>
        <end position="143"/>
    </location>
</feature>
<dbReference type="PANTHER" id="PTHR44942:SF4">
    <property type="entry name" value="METHYLTRANSFERASE TYPE 11 DOMAIN-CONTAINING PROTEIN"/>
    <property type="match status" value="1"/>
</dbReference>
<dbReference type="AlphaFoldDB" id="A0A6B8VXB1"/>
<dbReference type="RefSeq" id="WP_156192307.1">
    <property type="nucleotide sequence ID" value="NZ_CP046452.1"/>
</dbReference>
<dbReference type="InterPro" id="IPR051052">
    <property type="entry name" value="Diverse_substrate_MTase"/>
</dbReference>
<dbReference type="CDD" id="cd02440">
    <property type="entry name" value="AdoMet_MTases"/>
    <property type="match status" value="1"/>
</dbReference>
<dbReference type="Proteomes" id="UP000427071">
    <property type="component" value="Chromosome"/>
</dbReference>
<sequence>MTTPPRSQRDMPLFKTEQQRRVAARAFEAGADTYADIRPGYPAEALELLEHRPEGPILDVGAGTGKLTEQLKGEVWALDPSRDMLGQLRASISVPAWQATAEDTALPDASVAAVVSAQTWHWVDVPRASAEMDRIIAPGGPLVLMWNTLDVRVPWVHRLTRIMHAGDVQKPGFYPEVALPWSLAREIRTEWQQELQAQDLFRLMATRAYWLRNGEKVRQKMTSNLTWYLYEHLGFAPEFEVQLPYRCDAFRYER</sequence>
<organism evidence="5 6">
    <name type="scientific">Corynebacterium kalinowskii</name>
    <dbReference type="NCBI Taxonomy" id="2675216"/>
    <lineage>
        <taxon>Bacteria</taxon>
        <taxon>Bacillati</taxon>
        <taxon>Actinomycetota</taxon>
        <taxon>Actinomycetes</taxon>
        <taxon>Mycobacteriales</taxon>
        <taxon>Corynebacteriaceae</taxon>
        <taxon>Corynebacterium</taxon>
    </lineage>
</organism>
<evidence type="ECO:0000313" key="5">
    <source>
        <dbReference type="EMBL" id="QGU01940.1"/>
    </source>
</evidence>
<keyword evidence="3" id="KW-0808">Transferase</keyword>
<protein>
    <recommendedName>
        <fullName evidence="4">Methyltransferase type 11 domain-containing protein</fullName>
    </recommendedName>
</protein>
<comment type="similarity">
    <text evidence="1">Belongs to the methyltransferase superfamily.</text>
</comment>
<name>A0A6B8VXB1_9CORY</name>
<evidence type="ECO:0000259" key="4">
    <source>
        <dbReference type="Pfam" id="PF08241"/>
    </source>
</evidence>
<evidence type="ECO:0000256" key="2">
    <source>
        <dbReference type="ARBA" id="ARBA00022603"/>
    </source>
</evidence>